<keyword evidence="3" id="KW-0808">Transferase</keyword>
<dbReference type="InterPro" id="IPR000192">
    <property type="entry name" value="Aminotrans_V_dom"/>
</dbReference>
<dbReference type="Gene3D" id="3.90.1150.10">
    <property type="entry name" value="Aspartate Aminotransferase, domain 1"/>
    <property type="match status" value="1"/>
</dbReference>
<dbReference type="PANTHER" id="PTHR42778">
    <property type="entry name" value="2-AMINOETHYLPHOSPHONATE--PYRUVATE TRANSAMINASE"/>
    <property type="match status" value="1"/>
</dbReference>
<keyword evidence="2" id="KW-0032">Aminotransferase</keyword>
<dbReference type="EMBL" id="JZWV01000024">
    <property type="protein sequence ID" value="KJY39342.1"/>
    <property type="molecule type" value="Genomic_DNA"/>
</dbReference>
<dbReference type="Gene3D" id="3.40.640.10">
    <property type="entry name" value="Type I PLP-dependent aspartate aminotransferase-like (Major domain)"/>
    <property type="match status" value="1"/>
</dbReference>
<gene>
    <name evidence="8" type="ORF">VR44_01930</name>
</gene>
<evidence type="ECO:0000313" key="8">
    <source>
        <dbReference type="EMBL" id="KJY39342.1"/>
    </source>
</evidence>
<dbReference type="PIRSF" id="PIRSF000524">
    <property type="entry name" value="SPT"/>
    <property type="match status" value="1"/>
</dbReference>
<feature type="domain" description="Aminotransferase class V" evidence="7">
    <location>
        <begin position="21"/>
        <end position="297"/>
    </location>
</feature>
<dbReference type="PANTHER" id="PTHR42778:SF1">
    <property type="entry name" value="2-AMINOETHYLPHOSPHONATE--PYRUVATE TRANSAMINASE"/>
    <property type="match status" value="1"/>
</dbReference>
<dbReference type="InterPro" id="IPR024169">
    <property type="entry name" value="SP_NH2Trfase/AEP_transaminase"/>
</dbReference>
<dbReference type="SUPFAM" id="SSF53383">
    <property type="entry name" value="PLP-dependent transferases"/>
    <property type="match status" value="1"/>
</dbReference>
<feature type="modified residue" description="N6-(pyridoxal phosphate)lysine" evidence="6">
    <location>
        <position position="186"/>
    </location>
</feature>
<dbReference type="InterPro" id="IPR015421">
    <property type="entry name" value="PyrdxlP-dep_Trfase_major"/>
</dbReference>
<accession>A0A0F4JY79</accession>
<evidence type="ECO:0000259" key="7">
    <source>
        <dbReference type="Pfam" id="PF00266"/>
    </source>
</evidence>
<evidence type="ECO:0000313" key="9">
    <source>
        <dbReference type="Proteomes" id="UP000033551"/>
    </source>
</evidence>
<dbReference type="Proteomes" id="UP000033551">
    <property type="component" value="Unassembled WGS sequence"/>
</dbReference>
<dbReference type="GO" id="GO:0008483">
    <property type="term" value="F:transaminase activity"/>
    <property type="evidence" value="ECO:0007669"/>
    <property type="project" value="UniProtKB-KW"/>
</dbReference>
<evidence type="ECO:0000256" key="6">
    <source>
        <dbReference type="PIRSR" id="PIRSR000524-50"/>
    </source>
</evidence>
<evidence type="ECO:0000256" key="5">
    <source>
        <dbReference type="PIRSR" id="PIRSR000524-1"/>
    </source>
</evidence>
<evidence type="ECO:0000256" key="3">
    <source>
        <dbReference type="ARBA" id="ARBA00022679"/>
    </source>
</evidence>
<proteinExistence type="predicted"/>
<protein>
    <recommendedName>
        <fullName evidence="7">Aminotransferase class V domain-containing protein</fullName>
    </recommendedName>
</protein>
<comment type="caution">
    <text evidence="8">The sequence shown here is derived from an EMBL/GenBank/DDBJ whole genome shotgun (WGS) entry which is preliminary data.</text>
</comment>
<keyword evidence="9" id="KW-1185">Reference proteome</keyword>
<comment type="cofactor">
    <cofactor evidence="1 6">
        <name>pyridoxal 5'-phosphate</name>
        <dbReference type="ChEBI" id="CHEBI:597326"/>
    </cofactor>
</comment>
<dbReference type="PATRIC" id="fig|68223.7.peg.5790"/>
<dbReference type="AlphaFoldDB" id="A0A0F4JY79"/>
<reference evidence="8 9" key="1">
    <citation type="submission" date="2015-02" db="EMBL/GenBank/DDBJ databases">
        <authorList>
            <person name="Ju K.-S."/>
            <person name="Doroghazi J.R."/>
            <person name="Metcalf W."/>
        </authorList>
    </citation>
    <scope>NUCLEOTIDE SEQUENCE [LARGE SCALE GENOMIC DNA]</scope>
    <source>
        <strain evidence="8 9">NRRL ISP-5550</strain>
    </source>
</reference>
<dbReference type="InterPro" id="IPR015422">
    <property type="entry name" value="PyrdxlP-dep_Trfase_small"/>
</dbReference>
<evidence type="ECO:0000256" key="1">
    <source>
        <dbReference type="ARBA" id="ARBA00001933"/>
    </source>
</evidence>
<evidence type="ECO:0000256" key="4">
    <source>
        <dbReference type="ARBA" id="ARBA00022898"/>
    </source>
</evidence>
<dbReference type="Pfam" id="PF00266">
    <property type="entry name" value="Aminotran_5"/>
    <property type="match status" value="1"/>
</dbReference>
<organism evidence="8 9">
    <name type="scientific">Streptomyces katrae</name>
    <dbReference type="NCBI Taxonomy" id="68223"/>
    <lineage>
        <taxon>Bacteria</taxon>
        <taxon>Bacillati</taxon>
        <taxon>Actinomycetota</taxon>
        <taxon>Actinomycetes</taxon>
        <taxon>Kitasatosporales</taxon>
        <taxon>Streptomycetaceae</taxon>
        <taxon>Streptomyces</taxon>
    </lineage>
</organism>
<keyword evidence="4 6" id="KW-0663">Pyridoxal phosphate</keyword>
<name>A0A0F4JY79_9ACTN</name>
<evidence type="ECO:0000256" key="2">
    <source>
        <dbReference type="ARBA" id="ARBA00022576"/>
    </source>
</evidence>
<sequence>MNPGPVMTHERVRSALAGPDMCHREPEFSRLLTRVRRKTTAVCGGGDEHTAVMLTGSGTCAVEAAISSAVPEAGGLLVIDNGHYGERLHHIARAHAVRTHRWELGWGTPVDLGALDRLLAADPGLTHVGVVHHETSTGMLNDVAAVTAIAHAHGREVVVDAVSSVGAEALSLRDDAPDWLAGSSNKCLEGAPGLSFVAARKAAFEALGSGPRRTYYLDLHRHYRAQEEAAAPAFTPGIPAFYAFDAALDLALAEGREARLARYTRLAQQLRGGLEGMGLEILLRPEHRAAALTAVRIPRGLTYAELHGGLRRDGFVIYSAQEQLAQDFFRLSTMGCMTAGEIGSFLSALERLITERHR</sequence>
<dbReference type="InterPro" id="IPR015424">
    <property type="entry name" value="PyrdxlP-dep_Trfase"/>
</dbReference>
<feature type="binding site" evidence="5">
    <location>
        <position position="330"/>
    </location>
    <ligand>
        <name>substrate</name>
    </ligand>
</feature>